<evidence type="ECO:0000313" key="4">
    <source>
        <dbReference type="Proteomes" id="UP001431532"/>
    </source>
</evidence>
<dbReference type="PANTHER" id="PTHR37023">
    <property type="entry name" value="TRANSPOSASE"/>
    <property type="match status" value="1"/>
</dbReference>
<dbReference type="RefSeq" id="WP_282838979.1">
    <property type="nucleotide sequence ID" value="NZ_JASCXW010000006.1"/>
</dbReference>
<accession>A0AAW6UC80</accession>
<dbReference type="InterPro" id="IPR007069">
    <property type="entry name" value="Transposase_32"/>
</dbReference>
<feature type="domain" description="Transposase IS801/IS1294" evidence="1">
    <location>
        <begin position="179"/>
        <end position="371"/>
    </location>
</feature>
<name>A0AAW6UC80_9MOLU</name>
<protein>
    <submittedName>
        <fullName evidence="3">Transposase</fullName>
    </submittedName>
</protein>
<dbReference type="GO" id="GO:0003677">
    <property type="term" value="F:DNA binding"/>
    <property type="evidence" value="ECO:0007669"/>
    <property type="project" value="InterPro"/>
</dbReference>
<feature type="domain" description="Transposase zinc-binding" evidence="2">
    <location>
        <begin position="44"/>
        <end position="135"/>
    </location>
</feature>
<dbReference type="AlphaFoldDB" id="A0AAW6UC80"/>
<dbReference type="GO" id="GO:0004803">
    <property type="term" value="F:transposase activity"/>
    <property type="evidence" value="ECO:0007669"/>
    <property type="project" value="InterPro"/>
</dbReference>
<keyword evidence="4" id="KW-1185">Reference proteome</keyword>
<dbReference type="InterPro" id="IPR026889">
    <property type="entry name" value="Zn_Tnp"/>
</dbReference>
<organism evidence="3 4">
    <name type="scientific">Peloplasma aerotolerans</name>
    <dbReference type="NCBI Taxonomy" id="3044389"/>
    <lineage>
        <taxon>Bacteria</taxon>
        <taxon>Bacillati</taxon>
        <taxon>Mycoplasmatota</taxon>
        <taxon>Mollicutes</taxon>
        <taxon>Acholeplasmatales</taxon>
        <taxon>Acholeplasmataceae</taxon>
        <taxon>Peloplasma</taxon>
    </lineage>
</organism>
<dbReference type="Pfam" id="PF04986">
    <property type="entry name" value="Y2_Tnp"/>
    <property type="match status" value="1"/>
</dbReference>
<reference evidence="3" key="1">
    <citation type="submission" date="2023-05" db="EMBL/GenBank/DDBJ databases">
        <title>Mariniplasma microaerophilum sp. nov., a novel anaerobic mollicute isolated from terrestrial mud volcano, Taman Peninsula, Russia.</title>
        <authorList>
            <person name="Khomyakova M.A."/>
            <person name="Merkel A.Y."/>
            <person name="Slobodkin A.I."/>
        </authorList>
    </citation>
    <scope>NUCLEOTIDE SEQUENCE</scope>
    <source>
        <strain evidence="3">M4Ah</strain>
    </source>
</reference>
<gene>
    <name evidence="3" type="ORF">QJ521_03200</name>
</gene>
<dbReference type="GO" id="GO:0006313">
    <property type="term" value="P:DNA transposition"/>
    <property type="evidence" value="ECO:0007669"/>
    <property type="project" value="InterPro"/>
</dbReference>
<proteinExistence type="predicted"/>
<comment type="caution">
    <text evidence="3">The sequence shown here is derived from an EMBL/GenBank/DDBJ whole genome shotgun (WGS) entry which is preliminary data.</text>
</comment>
<evidence type="ECO:0000313" key="3">
    <source>
        <dbReference type="EMBL" id="MDI6452563.1"/>
    </source>
</evidence>
<sequence length="437" mass="52337">MIKYKFKDQLELAAKHGEHVFNNELAKLSNLKVYRDDSASIQSIFATYWDSFKLHFEDKLRPSIIENVEKMIHCRDFKYGYFFYECPTCDNFHIQGLSCHSRFCPSCNQKYREERTLAIESKLLKCPHRHFVFSIAQEMRKYFWLYRDLFDILFQTVNEVLHKAVKKTKADLQLDRKLGIICFLHTYGRDMKTNPHIHALVAERFIDANGRISNMSFFPFERLRKFWQYRLLNNISAYLKIHATKSIYNEFNRLRSYLIHKYKKGFYAYGPQLKRKSSLSTAKKIARYIARYASHPAIAESRIDDFDDINHQVTWHFDPHEDDKVFDKNHKRGTQIIKDHVFKFMARLIKHIPDKGFHLIRYYGFYSNRTKRKIASELKLINPNSIAYLKRQLHFRALILKTYHYDVFKCQCGSTMVLNLHASYLPNHRKERLFSDA</sequence>
<evidence type="ECO:0000259" key="1">
    <source>
        <dbReference type="Pfam" id="PF04986"/>
    </source>
</evidence>
<evidence type="ECO:0000259" key="2">
    <source>
        <dbReference type="Pfam" id="PF14319"/>
    </source>
</evidence>
<dbReference type="Proteomes" id="UP001431532">
    <property type="component" value="Unassembled WGS sequence"/>
</dbReference>
<dbReference type="Pfam" id="PF14319">
    <property type="entry name" value="Zn_Tnp_IS91"/>
    <property type="match status" value="1"/>
</dbReference>
<dbReference type="EMBL" id="JASCXW010000006">
    <property type="protein sequence ID" value="MDI6452563.1"/>
    <property type="molecule type" value="Genomic_DNA"/>
</dbReference>
<dbReference type="PANTHER" id="PTHR37023:SF1">
    <property type="entry name" value="ISSOD25 TRANSPOSASE TNPA_ISSOD25"/>
    <property type="match status" value="1"/>
</dbReference>